<sequence length="78" mass="8502">MIGFGGGMAVSATRKTSRIRSLWPSWNPGLLSAATPPLDRRSIDLHPIESEARLPSHNLTANELIAMARAARARRLDP</sequence>
<dbReference type="EMBL" id="CP001510">
    <property type="protein sequence ID" value="ACS39785.1"/>
    <property type="molecule type" value="Genomic_DNA"/>
</dbReference>
<dbReference type="KEGG" id="mea:Mex_1p1975"/>
<evidence type="ECO:0000313" key="1">
    <source>
        <dbReference type="EMBL" id="ACS39785.1"/>
    </source>
</evidence>
<dbReference type="Proteomes" id="UP000009081">
    <property type="component" value="Chromosome"/>
</dbReference>
<name>C5B2D0_METEA</name>
<protein>
    <submittedName>
        <fullName evidence="1">Uncharacterized protein</fullName>
    </submittedName>
</protein>
<keyword evidence="2" id="KW-1185">Reference proteome</keyword>
<accession>C5B2D0</accession>
<gene>
    <name evidence="1" type="ordered locus">MexAM1_META1p1975</name>
</gene>
<reference evidence="1 2" key="1">
    <citation type="journal article" date="2009" name="PLoS ONE">
        <title>Methylobacterium genome sequences: a reference blueprint to investigate microbial metabolism of C1 compounds from natural and industrial sources.</title>
        <authorList>
            <person name="Vuilleumier S."/>
            <person name="Chistoserdova L."/>
            <person name="Lee M.-C."/>
            <person name="Bringel F."/>
            <person name="Lajus A."/>
            <person name="Zhou Y."/>
            <person name="Gourion B."/>
            <person name="Barbe V."/>
            <person name="Chang J."/>
            <person name="Cruveiller S."/>
            <person name="Dossat C."/>
            <person name="Gillett W."/>
            <person name="Gruffaz C."/>
            <person name="Haugen E."/>
            <person name="Hourcade E."/>
            <person name="Levy R."/>
            <person name="Mangenot S."/>
            <person name="Muller E."/>
            <person name="Nadalig T."/>
            <person name="Pagni M."/>
            <person name="Penny C."/>
            <person name="Peyraud R."/>
            <person name="Robinson D.G."/>
            <person name="Roche D."/>
            <person name="Rouy Z."/>
            <person name="Saenampechek C."/>
            <person name="Salvignol G."/>
            <person name="Vallenet D."/>
            <person name="Wu Z."/>
            <person name="Marx C.J."/>
            <person name="Vorholt J.A."/>
            <person name="Olson M.V."/>
            <person name="Kaul R."/>
            <person name="Weissenbach J."/>
            <person name="Medigue C."/>
            <person name="Lidstrom M.E."/>
        </authorList>
    </citation>
    <scope>NUCLEOTIDE SEQUENCE [LARGE SCALE GENOMIC DNA]</scope>
    <source>
        <strain evidence="2">ATCC 14718 / DSM 1338 / JCM 2805 / NCIMB 9133 / AM1</strain>
    </source>
</reference>
<dbReference type="AlphaFoldDB" id="C5B2D0"/>
<organism evidence="1 2">
    <name type="scientific">Methylorubrum extorquens (strain ATCC 14718 / DSM 1338 / JCM 2805 / NCIMB 9133 / AM1)</name>
    <name type="common">Methylobacterium extorquens</name>
    <dbReference type="NCBI Taxonomy" id="272630"/>
    <lineage>
        <taxon>Bacteria</taxon>
        <taxon>Pseudomonadati</taxon>
        <taxon>Pseudomonadota</taxon>
        <taxon>Alphaproteobacteria</taxon>
        <taxon>Hyphomicrobiales</taxon>
        <taxon>Methylobacteriaceae</taxon>
        <taxon>Methylorubrum</taxon>
    </lineage>
</organism>
<dbReference type="eggNOG" id="ENOG5030X6W">
    <property type="taxonomic scope" value="Bacteria"/>
</dbReference>
<dbReference type="HOGENOM" id="CLU_2735360_0_0_5"/>
<evidence type="ECO:0000313" key="2">
    <source>
        <dbReference type="Proteomes" id="UP000009081"/>
    </source>
</evidence>
<proteinExistence type="predicted"/>